<evidence type="ECO:0000256" key="3">
    <source>
        <dbReference type="ARBA" id="ARBA00022692"/>
    </source>
</evidence>
<keyword evidence="4" id="KW-1133">Transmembrane helix</keyword>
<evidence type="ECO:0000256" key="8">
    <source>
        <dbReference type="SAM" id="SignalP"/>
    </source>
</evidence>
<dbReference type="Gene3D" id="3.40.50.300">
    <property type="entry name" value="P-loop containing nucleotide triphosphate hydrolases"/>
    <property type="match status" value="1"/>
</dbReference>
<organism evidence="9 10">
    <name type="scientific">Chlamydomonas reinhardtii</name>
    <name type="common">Chlamydomonas smithii</name>
    <dbReference type="NCBI Taxonomy" id="3055"/>
    <lineage>
        <taxon>Eukaryota</taxon>
        <taxon>Viridiplantae</taxon>
        <taxon>Chlorophyta</taxon>
        <taxon>core chlorophytes</taxon>
        <taxon>Chlorophyceae</taxon>
        <taxon>CS clade</taxon>
        <taxon>Chlamydomonadales</taxon>
        <taxon>Chlamydomonadaceae</taxon>
        <taxon>Chlamydomonas</taxon>
    </lineage>
</organism>
<dbReference type="InParanoid" id="A0A2K3DXR0"/>
<dbReference type="Proteomes" id="UP000006906">
    <property type="component" value="Chromosome 3"/>
</dbReference>
<sequence>MVIPLRHNTLCAISLTWIAIFCLVCILTAEGAKPAHCRADLPGCCPNVVEHVVLLHIEKTGGTSVRTFLQSAVKKKFPKSGAICNYLKYMPYQCQPSSANGGSSTCNQKNYDYYDSTIATGSHFRKGCKLTSSHHDFRIIEAIPEEQRKTTLLIVNLRDPASRAVSHYHMLKRHGDPGALNASGVVEYFTTDPLGVSISRNRMTRVMAGEFCCKDGAPARYTGAAMYKLALERLDEFCVVGLTSRVQDTMLYVLHALGLPTDKPPKNLHYHNNAKKYQPTAPEVLKQLSDFNAHDVDLYTAARTRFAEQMSALGEAGSGNSEGGDGVKGEGVSEGSGKTEVIDTAR</sequence>
<evidence type="ECO:0000256" key="2">
    <source>
        <dbReference type="ARBA" id="ARBA00022679"/>
    </source>
</evidence>
<evidence type="ECO:0000256" key="7">
    <source>
        <dbReference type="SAM" id="MobiDB-lite"/>
    </source>
</evidence>
<evidence type="ECO:0008006" key="11">
    <source>
        <dbReference type="Google" id="ProtNLM"/>
    </source>
</evidence>
<accession>A0A2K3DXR0</accession>
<dbReference type="GeneID" id="5728477"/>
<evidence type="ECO:0000313" key="9">
    <source>
        <dbReference type="EMBL" id="PNW85323.1"/>
    </source>
</evidence>
<dbReference type="Gramene" id="PNW85323">
    <property type="protein sequence ID" value="PNW85323"/>
    <property type="gene ID" value="CHLRE_03g181000v5"/>
</dbReference>
<dbReference type="GO" id="GO:0016020">
    <property type="term" value="C:membrane"/>
    <property type="evidence" value="ECO:0007669"/>
    <property type="project" value="UniProtKB-SubCell"/>
</dbReference>
<dbReference type="PANTHER" id="PTHR12812:SF0">
    <property type="entry name" value="HEPARAN-SULFATE 6-O-SULFOTRANSFERASE"/>
    <property type="match status" value="1"/>
</dbReference>
<reference evidence="9 10" key="1">
    <citation type="journal article" date="2007" name="Science">
        <title>The Chlamydomonas genome reveals the evolution of key animal and plant functions.</title>
        <authorList>
            <person name="Merchant S.S."/>
            <person name="Prochnik S.E."/>
            <person name="Vallon O."/>
            <person name="Harris E.H."/>
            <person name="Karpowicz S.J."/>
            <person name="Witman G.B."/>
            <person name="Terry A."/>
            <person name="Salamov A."/>
            <person name="Fritz-Laylin L.K."/>
            <person name="Marechal-Drouard L."/>
            <person name="Marshall W.F."/>
            <person name="Qu L.H."/>
            <person name="Nelson D.R."/>
            <person name="Sanderfoot A.A."/>
            <person name="Spalding M.H."/>
            <person name="Kapitonov V.V."/>
            <person name="Ren Q."/>
            <person name="Ferris P."/>
            <person name="Lindquist E."/>
            <person name="Shapiro H."/>
            <person name="Lucas S.M."/>
            <person name="Grimwood J."/>
            <person name="Schmutz J."/>
            <person name="Cardol P."/>
            <person name="Cerutti H."/>
            <person name="Chanfreau G."/>
            <person name="Chen C.L."/>
            <person name="Cognat V."/>
            <person name="Croft M.T."/>
            <person name="Dent R."/>
            <person name="Dutcher S."/>
            <person name="Fernandez E."/>
            <person name="Fukuzawa H."/>
            <person name="Gonzalez-Ballester D."/>
            <person name="Gonzalez-Halphen D."/>
            <person name="Hallmann A."/>
            <person name="Hanikenne M."/>
            <person name="Hippler M."/>
            <person name="Inwood W."/>
            <person name="Jabbari K."/>
            <person name="Kalanon M."/>
            <person name="Kuras R."/>
            <person name="Lefebvre P.A."/>
            <person name="Lemaire S.D."/>
            <person name="Lobanov A.V."/>
            <person name="Lohr M."/>
            <person name="Manuell A."/>
            <person name="Meier I."/>
            <person name="Mets L."/>
            <person name="Mittag M."/>
            <person name="Mittelmeier T."/>
            <person name="Moroney J.V."/>
            <person name="Moseley J."/>
            <person name="Napoli C."/>
            <person name="Nedelcu A.M."/>
            <person name="Niyogi K."/>
            <person name="Novoselov S.V."/>
            <person name="Paulsen I.T."/>
            <person name="Pazour G."/>
            <person name="Purton S."/>
            <person name="Ral J.P."/>
            <person name="Riano-Pachon D.M."/>
            <person name="Riekhof W."/>
            <person name="Rymarquis L."/>
            <person name="Schroda M."/>
            <person name="Stern D."/>
            <person name="Umen J."/>
            <person name="Willows R."/>
            <person name="Wilson N."/>
            <person name="Zimmer S.L."/>
            <person name="Allmer J."/>
            <person name="Balk J."/>
            <person name="Bisova K."/>
            <person name="Chen C.J."/>
            <person name="Elias M."/>
            <person name="Gendler K."/>
            <person name="Hauser C."/>
            <person name="Lamb M.R."/>
            <person name="Ledford H."/>
            <person name="Long J.C."/>
            <person name="Minagawa J."/>
            <person name="Page M.D."/>
            <person name="Pan J."/>
            <person name="Pootakham W."/>
            <person name="Roje S."/>
            <person name="Rose A."/>
            <person name="Stahlberg E."/>
            <person name="Terauchi A.M."/>
            <person name="Yang P."/>
            <person name="Ball S."/>
            <person name="Bowler C."/>
            <person name="Dieckmann C.L."/>
            <person name="Gladyshev V.N."/>
            <person name="Green P."/>
            <person name="Jorgensen R."/>
            <person name="Mayfield S."/>
            <person name="Mueller-Roeber B."/>
            <person name="Rajamani S."/>
            <person name="Sayre R.T."/>
            <person name="Brokstein P."/>
            <person name="Dubchak I."/>
            <person name="Goodstein D."/>
            <person name="Hornick L."/>
            <person name="Huang Y.W."/>
            <person name="Jhaveri J."/>
            <person name="Luo Y."/>
            <person name="Martinez D."/>
            <person name="Ngau W.C."/>
            <person name="Otillar B."/>
            <person name="Poliakov A."/>
            <person name="Porter A."/>
            <person name="Szajkowski L."/>
            <person name="Werner G."/>
            <person name="Zhou K."/>
            <person name="Grigoriev I.V."/>
            <person name="Rokhsar D.S."/>
            <person name="Grossman A.R."/>
        </authorList>
    </citation>
    <scope>NUCLEOTIDE SEQUENCE [LARGE SCALE GENOMIC DNA]</scope>
    <source>
        <strain evidence="10">CC-503</strain>
    </source>
</reference>
<keyword evidence="3" id="KW-0812">Transmembrane</keyword>
<evidence type="ECO:0000256" key="6">
    <source>
        <dbReference type="ARBA" id="ARBA00023180"/>
    </source>
</evidence>
<feature type="chain" id="PRO_5014459299" description="Sulfotransferase" evidence="8">
    <location>
        <begin position="32"/>
        <end position="346"/>
    </location>
</feature>
<dbReference type="GO" id="GO:0015012">
    <property type="term" value="P:heparan sulfate proteoglycan biosynthetic process"/>
    <property type="evidence" value="ECO:0000318"/>
    <property type="project" value="GO_Central"/>
</dbReference>
<protein>
    <recommendedName>
        <fullName evidence="11">Sulfotransferase</fullName>
    </recommendedName>
</protein>
<dbReference type="SUPFAM" id="SSF52540">
    <property type="entry name" value="P-loop containing nucleoside triphosphate hydrolases"/>
    <property type="match status" value="1"/>
</dbReference>
<dbReference type="GO" id="GO:0017095">
    <property type="term" value="F:heparan sulfate 6-sulfotransferase activity"/>
    <property type="evidence" value="ECO:0000318"/>
    <property type="project" value="GO_Central"/>
</dbReference>
<keyword evidence="8" id="KW-0732">Signal</keyword>
<dbReference type="InterPro" id="IPR010635">
    <property type="entry name" value="Heparan_SO4-6-sulfoTrfase"/>
</dbReference>
<keyword evidence="6" id="KW-0325">Glycoprotein</keyword>
<dbReference type="OrthoDB" id="525253at2759"/>
<evidence type="ECO:0000313" key="10">
    <source>
        <dbReference type="Proteomes" id="UP000006906"/>
    </source>
</evidence>
<keyword evidence="10" id="KW-1185">Reference proteome</keyword>
<evidence type="ECO:0000256" key="1">
    <source>
        <dbReference type="ARBA" id="ARBA00004167"/>
    </source>
</evidence>
<name>A0A2K3DXR0_CHLRE</name>
<dbReference type="EMBL" id="CM008964">
    <property type="protein sequence ID" value="PNW85323.1"/>
    <property type="molecule type" value="Genomic_DNA"/>
</dbReference>
<dbReference type="AlphaFoldDB" id="A0A2K3DXR0"/>
<dbReference type="PANTHER" id="PTHR12812">
    <property type="entry name" value="HEPARAN SULFATE 6-O-SULFOTRANSFERASE 3"/>
    <property type="match status" value="1"/>
</dbReference>
<proteinExistence type="predicted"/>
<feature type="compositionally biased region" description="Gly residues" evidence="7">
    <location>
        <begin position="316"/>
        <end position="326"/>
    </location>
</feature>
<keyword evidence="5" id="KW-0472">Membrane</keyword>
<dbReference type="KEGG" id="cre:CHLRE_03g181000v5"/>
<evidence type="ECO:0000256" key="5">
    <source>
        <dbReference type="ARBA" id="ARBA00023136"/>
    </source>
</evidence>
<keyword evidence="2" id="KW-0808">Transferase</keyword>
<dbReference type="PaxDb" id="3055-EDO96791"/>
<dbReference type="InterPro" id="IPR027417">
    <property type="entry name" value="P-loop_NTPase"/>
</dbReference>
<feature type="signal peptide" evidence="8">
    <location>
        <begin position="1"/>
        <end position="31"/>
    </location>
</feature>
<feature type="region of interest" description="Disordered" evidence="7">
    <location>
        <begin position="312"/>
        <end position="346"/>
    </location>
</feature>
<evidence type="ECO:0000256" key="4">
    <source>
        <dbReference type="ARBA" id="ARBA00022989"/>
    </source>
</evidence>
<gene>
    <name evidence="9" type="ORF">CHLRE_03g181000v5</name>
</gene>
<comment type="subcellular location">
    <subcellularLocation>
        <location evidence="1">Membrane</location>
        <topology evidence="1">Single-pass membrane protein</topology>
    </subcellularLocation>
</comment>
<dbReference type="RefSeq" id="XP_001702938.2">
    <property type="nucleotide sequence ID" value="XM_001702886.2"/>
</dbReference>
<dbReference type="ExpressionAtlas" id="A0A2K3DXR0">
    <property type="expression patterns" value="baseline"/>
</dbReference>